<evidence type="ECO:0000313" key="3">
    <source>
        <dbReference type="EMBL" id="ALG81594.1"/>
    </source>
</evidence>
<dbReference type="RefSeq" id="WP_050047985.1">
    <property type="nucleotide sequence ID" value="NZ_CP008874.1"/>
</dbReference>
<dbReference type="KEGG" id="hsf:HLASA_0693"/>
<dbReference type="SUPFAM" id="SSF89155">
    <property type="entry name" value="TorD-like"/>
    <property type="match status" value="1"/>
</dbReference>
<dbReference type="OrthoDB" id="204635at2157"/>
<evidence type="ECO:0000313" key="5">
    <source>
        <dbReference type="Proteomes" id="UP000069906"/>
    </source>
</evidence>
<protein>
    <submittedName>
        <fullName evidence="2">Anaerobic dehydrogenase subunit</fullName>
    </submittedName>
</protein>
<evidence type="ECO:0000256" key="1">
    <source>
        <dbReference type="ARBA" id="ARBA00023186"/>
    </source>
</evidence>
<dbReference type="STRING" id="1604004.HLASA_0693"/>
<dbReference type="KEGG" id="hsu:HLASF_0697"/>
<dbReference type="AlphaFoldDB" id="A0A0F7PD05"/>
<reference evidence="4" key="2">
    <citation type="submission" date="2015-05" db="EMBL/GenBank/DDBJ databases">
        <title>Complete genome sequence of Halanaeroarchaeum sulfurireducens type strain M27-SA2, a sulfate-reducer haloarchaeon from marine anoxic lake Medee.</title>
        <authorList>
            <person name="Messina E."/>
            <person name="Kublanov I.V."/>
            <person name="Toshchakov S."/>
            <person name="Arcadi E."/>
            <person name="La Spada G."/>
            <person name="La Cono V."/>
            <person name="Yakimov M.M."/>
        </authorList>
    </citation>
    <scope>NUCLEOTIDE SEQUENCE [LARGE SCALE GENOMIC DNA]</scope>
    <source>
        <strain evidence="4">M27-SA2</strain>
    </source>
</reference>
<dbReference type="PANTHER" id="PTHR34227:SF1">
    <property type="entry name" value="DIMETHYL SULFOXIDE REDUCTASE CHAPERONE-RELATED"/>
    <property type="match status" value="1"/>
</dbReference>
<reference evidence="3 4" key="3">
    <citation type="journal article" date="2016" name="Stand. Genomic Sci.">
        <title>Complete genome sequence of 'Halanaeroarchaeum sulfurireducens' M27-SA2, a sulfur-reducing and acetate-oxidizing haloarchaeon from the deep-sea hypersaline anoxic lake Medee.</title>
        <authorList>
            <person name="Messina E."/>
            <person name="Sorokin D.Y."/>
            <person name="Kublanov I.V."/>
            <person name="Toshchakov S."/>
            <person name="Lopatina A."/>
            <person name="Arcadi E."/>
            <person name="Smedile F."/>
            <person name="La Spada G."/>
            <person name="La Cono V."/>
            <person name="Yakimov M.M."/>
        </authorList>
    </citation>
    <scope>NUCLEOTIDE SEQUENCE [LARGE SCALE GENOMIC DNA]</scope>
    <source>
        <strain evidence="3 4">M27-SA2</strain>
    </source>
</reference>
<sequence>MDDQSRSAWSEALIVLSNCLRQPDSGMRDAIVSGRGRETIVETLERVGVDVPTPPSVTECDLTEAYEALFGAFVTPFAPPAASPYKEWYEGREGLMGGPPASAMERRYDALDVDIPPSYPPDHVALELEYASLLLEAGELDEAAAFVEEELDWIDAFAELVDEASADAPFHRWCVDVLTRTVADLRGELDVPAPSQERIDRMAERGRQNAE</sequence>
<dbReference type="InterPro" id="IPR020945">
    <property type="entry name" value="DMSO/NO3_reduct_chaperone"/>
</dbReference>
<evidence type="ECO:0000313" key="2">
    <source>
        <dbReference type="EMBL" id="AKH97193.1"/>
    </source>
</evidence>
<evidence type="ECO:0000313" key="4">
    <source>
        <dbReference type="Proteomes" id="UP000060390"/>
    </source>
</evidence>
<dbReference type="InterPro" id="IPR036411">
    <property type="entry name" value="TorD-like_sf"/>
</dbReference>
<dbReference type="InterPro" id="IPR050289">
    <property type="entry name" value="TorD/DmsD_chaperones"/>
</dbReference>
<dbReference type="Gene3D" id="1.10.3480.10">
    <property type="entry name" value="TorD-like"/>
    <property type="match status" value="1"/>
</dbReference>
<dbReference type="HOGENOM" id="CLU_094463_0_0_2"/>
<dbReference type="Pfam" id="PF02613">
    <property type="entry name" value="Nitrate_red_del"/>
    <property type="match status" value="1"/>
</dbReference>
<gene>
    <name evidence="3" type="ORF">HLASA_0693</name>
    <name evidence="2" type="ORF">HLASF_0697</name>
</gene>
<dbReference type="Proteomes" id="UP000069906">
    <property type="component" value="Chromosome"/>
</dbReference>
<dbReference type="EMBL" id="CP011564">
    <property type="protein sequence ID" value="ALG81594.1"/>
    <property type="molecule type" value="Genomic_DNA"/>
</dbReference>
<dbReference type="PATRIC" id="fig|1604004.4.peg.731"/>
<keyword evidence="1" id="KW-0143">Chaperone</keyword>
<dbReference type="PANTHER" id="PTHR34227">
    <property type="entry name" value="CHAPERONE PROTEIN YCDY"/>
    <property type="match status" value="1"/>
</dbReference>
<proteinExistence type="predicted"/>
<dbReference type="GeneID" id="26010058"/>
<dbReference type="EMBL" id="CP008874">
    <property type="protein sequence ID" value="AKH97193.1"/>
    <property type="molecule type" value="Genomic_DNA"/>
</dbReference>
<name>A0A0F7PD05_9EURY</name>
<dbReference type="Proteomes" id="UP000060390">
    <property type="component" value="Chromosome"/>
</dbReference>
<accession>A0A0F7PD05</accession>
<organism evidence="2 5">
    <name type="scientific">Halanaeroarchaeum sulfurireducens</name>
    <dbReference type="NCBI Taxonomy" id="1604004"/>
    <lineage>
        <taxon>Archaea</taxon>
        <taxon>Methanobacteriati</taxon>
        <taxon>Methanobacteriota</taxon>
        <taxon>Stenosarchaea group</taxon>
        <taxon>Halobacteria</taxon>
        <taxon>Halobacteriales</taxon>
        <taxon>Halobacteriaceae</taxon>
        <taxon>Halanaeroarchaeum</taxon>
    </lineage>
</organism>
<reference evidence="2 5" key="1">
    <citation type="journal article" date="2015" name="ISME J.">
        <title>Elemental sulfur and acetate can support life of a novel strictly anaerobic haloarchaeon.</title>
        <authorList>
            <person name="Sorokin D.Y."/>
            <person name="Kublanov I.V."/>
            <person name="Gavrilov S.N."/>
            <person name="Rojo D."/>
            <person name="Roman P."/>
            <person name="Golyshin P.N."/>
            <person name="Slepak V.Z."/>
            <person name="Smedile F."/>
            <person name="Ferrer M."/>
            <person name="Messina E."/>
            <person name="La Cono V."/>
            <person name="Yakimov M.M."/>
        </authorList>
    </citation>
    <scope>NUCLEOTIDE SEQUENCE [LARGE SCALE GENOMIC DNA]</scope>
    <source>
        <strain evidence="2 5">HSR2</strain>
    </source>
</reference>
<keyword evidence="5" id="KW-1185">Reference proteome</keyword>